<keyword evidence="9" id="KW-1133">Transmembrane helix</keyword>
<dbReference type="InterPro" id="IPR003594">
    <property type="entry name" value="HATPase_dom"/>
</dbReference>
<feature type="transmembrane region" description="Helical" evidence="9">
    <location>
        <begin position="116"/>
        <end position="134"/>
    </location>
</feature>
<sequence length="388" mass="41446">MHDRAAHAYRRVAAAGRPRAEQWAAHPRVIDVLTALGCFALMSLDIPGLAAADNSLNGWAATAVLAAGSATLLLRRSVPWLPYAVALVLLAWLHELTLVQFALYSLGRYRGRRAGVLAVTVYVAASWALFQLPGWPAHRGDTLADFLSLVVPIGVLAAGVGIAANRQDLVRALREQRDETAVLQAVHTERGEVAGDVHDFVGRELTLLCVRSDVLARRAREDGEGAYADRFEELGDTARRAHTLLNEIIVQRAAGSTPTPGLDVLPALVEQSERAGTPVLLEVDEVAGRLSPLRQAAVYRVTQECLTNAAKHAPGEKVRVRIAVADGRARVEITNPLPAAAPSRAPVSTGRGMAGMAERVRSVGGTFETAVRDGSYEVVAELPAGRGF</sequence>
<evidence type="ECO:0000256" key="2">
    <source>
        <dbReference type="ARBA" id="ARBA00012438"/>
    </source>
</evidence>
<keyword evidence="8" id="KW-0902">Two-component regulatory system</keyword>
<evidence type="ECO:0000256" key="4">
    <source>
        <dbReference type="ARBA" id="ARBA00022679"/>
    </source>
</evidence>
<keyword evidence="5" id="KW-0547">Nucleotide-binding</keyword>
<keyword evidence="3" id="KW-0597">Phosphoprotein</keyword>
<comment type="catalytic activity">
    <reaction evidence="1">
        <text>ATP + protein L-histidine = ADP + protein N-phospho-L-histidine.</text>
        <dbReference type="EC" id="2.7.13.3"/>
    </reaction>
</comment>
<keyword evidence="13" id="KW-1185">Reference proteome</keyword>
<accession>A0A1G9DHE7</accession>
<protein>
    <recommendedName>
        <fullName evidence="2">histidine kinase</fullName>
        <ecNumber evidence="2">2.7.13.3</ecNumber>
    </recommendedName>
</protein>
<dbReference type="PANTHER" id="PTHR24421:SF10">
    <property type="entry name" value="NITRATE_NITRITE SENSOR PROTEIN NARQ"/>
    <property type="match status" value="1"/>
</dbReference>
<dbReference type="InterPro" id="IPR011712">
    <property type="entry name" value="Sig_transdc_His_kin_sub3_dim/P"/>
</dbReference>
<dbReference type="Gene3D" id="1.20.5.1930">
    <property type="match status" value="1"/>
</dbReference>
<dbReference type="STRING" id="417292.SAMN05421806_109235"/>
<dbReference type="Pfam" id="PF07730">
    <property type="entry name" value="HisKA_3"/>
    <property type="match status" value="1"/>
</dbReference>
<evidence type="ECO:0000256" key="6">
    <source>
        <dbReference type="ARBA" id="ARBA00022777"/>
    </source>
</evidence>
<evidence type="ECO:0000256" key="1">
    <source>
        <dbReference type="ARBA" id="ARBA00000085"/>
    </source>
</evidence>
<dbReference type="RefSeq" id="WP_093613137.1">
    <property type="nucleotide sequence ID" value="NZ_FNFF01000009.1"/>
</dbReference>
<evidence type="ECO:0000259" key="11">
    <source>
        <dbReference type="Pfam" id="PF07730"/>
    </source>
</evidence>
<dbReference type="InterPro" id="IPR036890">
    <property type="entry name" value="HATPase_C_sf"/>
</dbReference>
<dbReference type="GO" id="GO:0000155">
    <property type="term" value="F:phosphorelay sensor kinase activity"/>
    <property type="evidence" value="ECO:0007669"/>
    <property type="project" value="InterPro"/>
</dbReference>
<evidence type="ECO:0000256" key="3">
    <source>
        <dbReference type="ARBA" id="ARBA00022553"/>
    </source>
</evidence>
<dbReference type="AlphaFoldDB" id="A0A1G9DHE7"/>
<dbReference type="GO" id="GO:0005524">
    <property type="term" value="F:ATP binding"/>
    <property type="evidence" value="ECO:0007669"/>
    <property type="project" value="UniProtKB-KW"/>
</dbReference>
<gene>
    <name evidence="12" type="ORF">SAMN05421806_109235</name>
</gene>
<dbReference type="EC" id="2.7.13.3" evidence="2"/>
<dbReference type="GO" id="GO:0046983">
    <property type="term" value="F:protein dimerization activity"/>
    <property type="evidence" value="ECO:0007669"/>
    <property type="project" value="InterPro"/>
</dbReference>
<evidence type="ECO:0000256" key="5">
    <source>
        <dbReference type="ARBA" id="ARBA00022741"/>
    </source>
</evidence>
<evidence type="ECO:0000259" key="10">
    <source>
        <dbReference type="Pfam" id="PF02518"/>
    </source>
</evidence>
<reference evidence="12 13" key="1">
    <citation type="submission" date="2016-10" db="EMBL/GenBank/DDBJ databases">
        <authorList>
            <person name="de Groot N.N."/>
        </authorList>
    </citation>
    <scope>NUCLEOTIDE SEQUENCE [LARGE SCALE GENOMIC DNA]</scope>
    <source>
        <strain evidence="12 13">CGMCC 4.5727</strain>
    </source>
</reference>
<feature type="transmembrane region" description="Helical" evidence="9">
    <location>
        <begin position="25"/>
        <end position="44"/>
    </location>
</feature>
<dbReference type="EMBL" id="FNFF01000009">
    <property type="protein sequence ID" value="SDK63269.1"/>
    <property type="molecule type" value="Genomic_DNA"/>
</dbReference>
<evidence type="ECO:0000313" key="13">
    <source>
        <dbReference type="Proteomes" id="UP000199155"/>
    </source>
</evidence>
<evidence type="ECO:0000256" key="8">
    <source>
        <dbReference type="ARBA" id="ARBA00023012"/>
    </source>
</evidence>
<feature type="domain" description="Signal transduction histidine kinase subgroup 3 dimerisation and phosphoacceptor" evidence="11">
    <location>
        <begin position="189"/>
        <end position="249"/>
    </location>
</feature>
<evidence type="ECO:0000256" key="9">
    <source>
        <dbReference type="SAM" id="Phobius"/>
    </source>
</evidence>
<dbReference type="Gene3D" id="3.30.565.10">
    <property type="entry name" value="Histidine kinase-like ATPase, C-terminal domain"/>
    <property type="match status" value="1"/>
</dbReference>
<keyword evidence="6 12" id="KW-0418">Kinase</keyword>
<evidence type="ECO:0000313" key="12">
    <source>
        <dbReference type="EMBL" id="SDK63269.1"/>
    </source>
</evidence>
<dbReference type="InterPro" id="IPR050482">
    <property type="entry name" value="Sensor_HK_TwoCompSys"/>
</dbReference>
<keyword evidence="7" id="KW-0067">ATP-binding</keyword>
<name>A0A1G9DHE7_9ACTN</name>
<dbReference type="GO" id="GO:0016020">
    <property type="term" value="C:membrane"/>
    <property type="evidence" value="ECO:0007669"/>
    <property type="project" value="InterPro"/>
</dbReference>
<dbReference type="Proteomes" id="UP000199155">
    <property type="component" value="Unassembled WGS sequence"/>
</dbReference>
<evidence type="ECO:0000256" key="7">
    <source>
        <dbReference type="ARBA" id="ARBA00022840"/>
    </source>
</evidence>
<dbReference type="SUPFAM" id="SSF55874">
    <property type="entry name" value="ATPase domain of HSP90 chaperone/DNA topoisomerase II/histidine kinase"/>
    <property type="match status" value="1"/>
</dbReference>
<proteinExistence type="predicted"/>
<dbReference type="CDD" id="cd16917">
    <property type="entry name" value="HATPase_UhpB-NarQ-NarX-like"/>
    <property type="match status" value="1"/>
</dbReference>
<dbReference type="Pfam" id="PF02518">
    <property type="entry name" value="HATPase_c"/>
    <property type="match status" value="1"/>
</dbReference>
<keyword evidence="4" id="KW-0808">Transferase</keyword>
<feature type="transmembrane region" description="Helical" evidence="9">
    <location>
        <begin position="80"/>
        <end position="104"/>
    </location>
</feature>
<dbReference type="OrthoDB" id="227596at2"/>
<feature type="domain" description="Histidine kinase/HSP90-like ATPase" evidence="10">
    <location>
        <begin position="296"/>
        <end position="383"/>
    </location>
</feature>
<dbReference type="PANTHER" id="PTHR24421">
    <property type="entry name" value="NITRATE/NITRITE SENSOR PROTEIN NARX-RELATED"/>
    <property type="match status" value="1"/>
</dbReference>
<keyword evidence="9" id="KW-0472">Membrane</keyword>
<feature type="transmembrane region" description="Helical" evidence="9">
    <location>
        <begin position="146"/>
        <end position="164"/>
    </location>
</feature>
<keyword evidence="9" id="KW-0812">Transmembrane</keyword>
<organism evidence="12 13">
    <name type="scientific">Streptomyces indicus</name>
    <dbReference type="NCBI Taxonomy" id="417292"/>
    <lineage>
        <taxon>Bacteria</taxon>
        <taxon>Bacillati</taxon>
        <taxon>Actinomycetota</taxon>
        <taxon>Actinomycetes</taxon>
        <taxon>Kitasatosporales</taxon>
        <taxon>Streptomycetaceae</taxon>
        <taxon>Streptomyces</taxon>
    </lineage>
</organism>